<evidence type="ECO:0000256" key="6">
    <source>
        <dbReference type="ARBA" id="ARBA00023136"/>
    </source>
</evidence>
<keyword evidence="7" id="KW-1015">Disulfide bond</keyword>
<keyword evidence="2 10" id="KW-0812">Transmembrane</keyword>
<dbReference type="Pfam" id="PF00059">
    <property type="entry name" value="Lectin_C"/>
    <property type="match status" value="1"/>
</dbReference>
<keyword evidence="4" id="KW-0735">Signal-anchor</keyword>
<evidence type="ECO:0000256" key="10">
    <source>
        <dbReference type="SAM" id="Phobius"/>
    </source>
</evidence>
<keyword evidence="6 10" id="KW-0472">Membrane</keyword>
<feature type="transmembrane region" description="Helical" evidence="10">
    <location>
        <begin position="38"/>
        <end position="58"/>
    </location>
</feature>
<dbReference type="InterPro" id="IPR018378">
    <property type="entry name" value="C-type_lectin_CS"/>
</dbReference>
<dbReference type="InterPro" id="IPR001304">
    <property type="entry name" value="C-type_lectin-like"/>
</dbReference>
<dbReference type="CDD" id="cd03590">
    <property type="entry name" value="CLECT_DC-SIGN_like"/>
    <property type="match status" value="1"/>
</dbReference>
<evidence type="ECO:0000256" key="2">
    <source>
        <dbReference type="ARBA" id="ARBA00022692"/>
    </source>
</evidence>
<dbReference type="FunCoup" id="A0A6P3FIP6">
    <property type="interactions" value="33"/>
</dbReference>
<sequence>MDMKYENFQELGSEKKNPEIRKAPPLQSILGNFCHGPYLSLISLCLSLLLLVVVCVIGHQGSGLQKDLITLRTNSSNFTSAHEANIQQLTSKFDALQKTISSLKAEVEDHREELQAGRSLNLTVASLKSTLQKKEQEFKEDQSQMRTRIQELVKDLRSLSCELAELRSNGSRTCCPLNWMEHEGSCYWFSQSGKSWDEANKYCQMENAHLVMVNSLEEQKFIQSNTRRISTWMGLTDRSGSWKWVDGSDLDGGFKNWSPEQPDDWYGHGLGGGEDCAHFTGDGSWNDDVCRRPYHWICETELSQPS</sequence>
<keyword evidence="5 10" id="KW-1133">Transmembrane helix</keyword>
<dbReference type="InterPro" id="IPR016187">
    <property type="entry name" value="CTDL_fold"/>
</dbReference>
<accession>A0A6P3FIP6</accession>
<dbReference type="InParanoid" id="A0A6P3FIP6"/>
<dbReference type="SUPFAM" id="SSF56436">
    <property type="entry name" value="C-type lectin-like"/>
    <property type="match status" value="1"/>
</dbReference>
<reference evidence="13" key="1">
    <citation type="submission" date="2025-08" db="UniProtKB">
        <authorList>
            <consortium name="RefSeq"/>
        </authorList>
    </citation>
    <scope>IDENTIFICATION</scope>
</reference>
<dbReference type="RefSeq" id="XP_004638429.2">
    <property type="nucleotide sequence ID" value="XM_004638372.3"/>
</dbReference>
<dbReference type="FunFam" id="3.10.100.10:FF:000041">
    <property type="entry name" value="Asialoglycoprotein receptor 1"/>
    <property type="match status" value="1"/>
</dbReference>
<evidence type="ECO:0000256" key="9">
    <source>
        <dbReference type="SAM" id="Coils"/>
    </source>
</evidence>
<keyword evidence="3" id="KW-0430">Lectin</keyword>
<dbReference type="InterPro" id="IPR050111">
    <property type="entry name" value="C-type_lectin/snaclec_domain"/>
</dbReference>
<dbReference type="Gene3D" id="3.10.100.10">
    <property type="entry name" value="Mannose-Binding Protein A, subunit A"/>
    <property type="match status" value="1"/>
</dbReference>
<keyword evidence="8" id="KW-0325">Glycoprotein</keyword>
<feature type="coiled-coil region" evidence="9">
    <location>
        <begin position="86"/>
        <end position="169"/>
    </location>
</feature>
<dbReference type="PROSITE" id="PS00615">
    <property type="entry name" value="C_TYPE_LECTIN_1"/>
    <property type="match status" value="1"/>
</dbReference>
<dbReference type="Gene3D" id="1.10.287.1490">
    <property type="match status" value="1"/>
</dbReference>
<dbReference type="SMART" id="SM00034">
    <property type="entry name" value="CLECT"/>
    <property type="match status" value="1"/>
</dbReference>
<comment type="subcellular location">
    <subcellularLocation>
        <location evidence="1">Membrane</location>
        <topology evidence="1">Single-pass type II membrane protein</topology>
    </subcellularLocation>
</comment>
<evidence type="ECO:0000313" key="12">
    <source>
        <dbReference type="Proteomes" id="UP000515203"/>
    </source>
</evidence>
<evidence type="ECO:0000256" key="5">
    <source>
        <dbReference type="ARBA" id="ARBA00022989"/>
    </source>
</evidence>
<keyword evidence="12" id="KW-1185">Reference proteome</keyword>
<dbReference type="GeneID" id="101568864"/>
<evidence type="ECO:0000256" key="3">
    <source>
        <dbReference type="ARBA" id="ARBA00022734"/>
    </source>
</evidence>
<evidence type="ECO:0000256" key="4">
    <source>
        <dbReference type="ARBA" id="ARBA00022968"/>
    </source>
</evidence>
<dbReference type="Proteomes" id="UP000515203">
    <property type="component" value="Unplaced"/>
</dbReference>
<dbReference type="InterPro" id="IPR016186">
    <property type="entry name" value="C-type_lectin-like/link_sf"/>
</dbReference>
<dbReference type="OrthoDB" id="2142683at2759"/>
<name>A0A6P3FIP6_OCTDE</name>
<dbReference type="PANTHER" id="PTHR22803">
    <property type="entry name" value="MANNOSE, PHOSPHOLIPASE, LECTIN RECEPTOR RELATED"/>
    <property type="match status" value="1"/>
</dbReference>
<gene>
    <name evidence="13" type="primary">LOC101568864</name>
</gene>
<dbReference type="Pfam" id="PF03954">
    <property type="entry name" value="Lectin_N"/>
    <property type="match status" value="1"/>
</dbReference>
<protein>
    <submittedName>
        <fullName evidence="13">C-type lectin domain family 10 member A</fullName>
    </submittedName>
</protein>
<feature type="domain" description="C-type lectin" evidence="11">
    <location>
        <begin position="182"/>
        <end position="299"/>
    </location>
</feature>
<dbReference type="InterPro" id="IPR033989">
    <property type="entry name" value="CD209-like_CTLD"/>
</dbReference>
<organism evidence="12 13">
    <name type="scientific">Octodon degus</name>
    <name type="common">Degu</name>
    <name type="synonym">Sciurus degus</name>
    <dbReference type="NCBI Taxonomy" id="10160"/>
    <lineage>
        <taxon>Eukaryota</taxon>
        <taxon>Metazoa</taxon>
        <taxon>Chordata</taxon>
        <taxon>Craniata</taxon>
        <taxon>Vertebrata</taxon>
        <taxon>Euteleostomi</taxon>
        <taxon>Mammalia</taxon>
        <taxon>Eutheria</taxon>
        <taxon>Euarchontoglires</taxon>
        <taxon>Glires</taxon>
        <taxon>Rodentia</taxon>
        <taxon>Hystricomorpha</taxon>
        <taxon>Octodontidae</taxon>
        <taxon>Octodon</taxon>
    </lineage>
</organism>
<evidence type="ECO:0000256" key="7">
    <source>
        <dbReference type="ARBA" id="ARBA00023157"/>
    </source>
</evidence>
<dbReference type="SUPFAM" id="SSF90257">
    <property type="entry name" value="Myosin rod fragments"/>
    <property type="match status" value="1"/>
</dbReference>
<dbReference type="GO" id="GO:0030246">
    <property type="term" value="F:carbohydrate binding"/>
    <property type="evidence" value="ECO:0007669"/>
    <property type="project" value="UniProtKB-KW"/>
</dbReference>
<keyword evidence="9" id="KW-0175">Coiled coil</keyword>
<evidence type="ECO:0000256" key="1">
    <source>
        <dbReference type="ARBA" id="ARBA00004606"/>
    </source>
</evidence>
<evidence type="ECO:0000259" key="11">
    <source>
        <dbReference type="PROSITE" id="PS50041"/>
    </source>
</evidence>
<dbReference type="AlphaFoldDB" id="A0A6P3FIP6"/>
<dbReference type="GO" id="GO:0016020">
    <property type="term" value="C:membrane"/>
    <property type="evidence" value="ECO:0007669"/>
    <property type="project" value="UniProtKB-SubCell"/>
</dbReference>
<dbReference type="PROSITE" id="PS50041">
    <property type="entry name" value="C_TYPE_LECTIN_2"/>
    <property type="match status" value="1"/>
</dbReference>
<evidence type="ECO:0000256" key="8">
    <source>
        <dbReference type="ARBA" id="ARBA00023180"/>
    </source>
</evidence>
<evidence type="ECO:0000313" key="13">
    <source>
        <dbReference type="RefSeq" id="XP_004638429.2"/>
    </source>
</evidence>
<proteinExistence type="predicted"/>